<dbReference type="EMBL" id="UYRT01114826">
    <property type="protein sequence ID" value="VDN49565.1"/>
    <property type="molecule type" value="Genomic_DNA"/>
</dbReference>
<protein>
    <submittedName>
        <fullName evidence="3">RUN domain-containing protein</fullName>
    </submittedName>
</protein>
<organism evidence="3">
    <name type="scientific">Gongylonema pulchrum</name>
    <dbReference type="NCBI Taxonomy" id="637853"/>
    <lineage>
        <taxon>Eukaryota</taxon>
        <taxon>Metazoa</taxon>
        <taxon>Ecdysozoa</taxon>
        <taxon>Nematoda</taxon>
        <taxon>Chromadorea</taxon>
        <taxon>Rhabditida</taxon>
        <taxon>Spirurina</taxon>
        <taxon>Spiruromorpha</taxon>
        <taxon>Spiruroidea</taxon>
        <taxon>Gongylonematidae</taxon>
        <taxon>Gongylonema</taxon>
    </lineage>
</organism>
<name>A0A183F0V1_9BILA</name>
<sequence length="142" mass="16346">MLTFRYFLECAALKPRKAVEGDAPVKHALLQGLLTVLEYCLEHSASSYSCFEQFINALGYNTVQFWRYAVPYIYDSDLTYGTKFRDSLLFSLTLFDVNNGKSKLRCEPFSAVKDATLKMRLPKAVFAMQCVVRSRRKLSVRF</sequence>
<dbReference type="WBParaSite" id="GPUH_0002687201-mRNA-1">
    <property type="protein sequence ID" value="GPUH_0002687201-mRNA-1"/>
    <property type="gene ID" value="GPUH_0002687201"/>
</dbReference>
<dbReference type="Proteomes" id="UP000271098">
    <property type="component" value="Unassembled WGS sequence"/>
</dbReference>
<accession>A0A183F0V1</accession>
<proteinExistence type="predicted"/>
<evidence type="ECO:0000313" key="2">
    <source>
        <dbReference type="Proteomes" id="UP000271098"/>
    </source>
</evidence>
<gene>
    <name evidence="1" type="ORF">GPUH_LOCUS26842</name>
</gene>
<evidence type="ECO:0000313" key="1">
    <source>
        <dbReference type="EMBL" id="VDN49565.1"/>
    </source>
</evidence>
<evidence type="ECO:0000313" key="3">
    <source>
        <dbReference type="WBParaSite" id="GPUH_0002687201-mRNA-1"/>
    </source>
</evidence>
<reference evidence="3" key="1">
    <citation type="submission" date="2016-06" db="UniProtKB">
        <authorList>
            <consortium name="WormBaseParasite"/>
        </authorList>
    </citation>
    <scope>IDENTIFICATION</scope>
</reference>
<dbReference type="AlphaFoldDB" id="A0A183F0V1"/>
<keyword evidence="2" id="KW-1185">Reference proteome</keyword>
<reference evidence="1 2" key="2">
    <citation type="submission" date="2018-11" db="EMBL/GenBank/DDBJ databases">
        <authorList>
            <consortium name="Pathogen Informatics"/>
        </authorList>
    </citation>
    <scope>NUCLEOTIDE SEQUENCE [LARGE SCALE GENOMIC DNA]</scope>
</reference>
<dbReference type="OrthoDB" id="755951at2759"/>